<gene>
    <name evidence="2" type="ORF">BDY21DRAFT_19436</name>
</gene>
<dbReference type="CDD" id="cd09917">
    <property type="entry name" value="F-box_SF"/>
    <property type="match status" value="1"/>
</dbReference>
<evidence type="ECO:0000313" key="2">
    <source>
        <dbReference type="EMBL" id="KAF2457931.1"/>
    </source>
</evidence>
<dbReference type="SUPFAM" id="SSF81383">
    <property type="entry name" value="F-box domain"/>
    <property type="match status" value="1"/>
</dbReference>
<dbReference type="PROSITE" id="PS50181">
    <property type="entry name" value="FBOX"/>
    <property type="match status" value="1"/>
</dbReference>
<evidence type="ECO:0000313" key="3">
    <source>
        <dbReference type="Proteomes" id="UP000799766"/>
    </source>
</evidence>
<dbReference type="AlphaFoldDB" id="A0A6A6P1M4"/>
<dbReference type="EMBL" id="MU001679">
    <property type="protein sequence ID" value="KAF2457931.1"/>
    <property type="molecule type" value="Genomic_DNA"/>
</dbReference>
<dbReference type="InterPro" id="IPR001810">
    <property type="entry name" value="F-box_dom"/>
</dbReference>
<sequence length="223" mass="25830">MASQATDRDQGDQTLVARIGSSTDRSEWLHRFVEGLDTDDIRILKHILESKTLQSDPLADKARLPDDVLSRIIMFLSPKDICRAQMVSRRWLAVFRHPEYLRPFFRRWFSLKDPPLLGEAALAADQGANTYAIAELKMDHIKRFQELRPCSDSIILREFERPRCTAHSDMLAFVWDDRTRISVMFLRKKNEAFTVRVPGHHKVENLLLGDELMVASTATRWIP</sequence>
<dbReference type="SMART" id="SM00256">
    <property type="entry name" value="FBOX"/>
    <property type="match status" value="1"/>
</dbReference>
<keyword evidence="3" id="KW-1185">Reference proteome</keyword>
<dbReference type="Pfam" id="PF12937">
    <property type="entry name" value="F-box-like"/>
    <property type="match status" value="1"/>
</dbReference>
<reference evidence="2" key="1">
    <citation type="journal article" date="2020" name="Stud. Mycol.">
        <title>101 Dothideomycetes genomes: a test case for predicting lifestyles and emergence of pathogens.</title>
        <authorList>
            <person name="Haridas S."/>
            <person name="Albert R."/>
            <person name="Binder M."/>
            <person name="Bloem J."/>
            <person name="Labutti K."/>
            <person name="Salamov A."/>
            <person name="Andreopoulos B."/>
            <person name="Baker S."/>
            <person name="Barry K."/>
            <person name="Bills G."/>
            <person name="Bluhm B."/>
            <person name="Cannon C."/>
            <person name="Castanera R."/>
            <person name="Culley D."/>
            <person name="Daum C."/>
            <person name="Ezra D."/>
            <person name="Gonzalez J."/>
            <person name="Henrissat B."/>
            <person name="Kuo A."/>
            <person name="Liang C."/>
            <person name="Lipzen A."/>
            <person name="Lutzoni F."/>
            <person name="Magnuson J."/>
            <person name="Mondo S."/>
            <person name="Nolan M."/>
            <person name="Ohm R."/>
            <person name="Pangilinan J."/>
            <person name="Park H.-J."/>
            <person name="Ramirez L."/>
            <person name="Alfaro M."/>
            <person name="Sun H."/>
            <person name="Tritt A."/>
            <person name="Yoshinaga Y."/>
            <person name="Zwiers L.-H."/>
            <person name="Turgeon B."/>
            <person name="Goodwin S."/>
            <person name="Spatafora J."/>
            <person name="Crous P."/>
            <person name="Grigoriev I."/>
        </authorList>
    </citation>
    <scope>NUCLEOTIDE SEQUENCE</scope>
    <source>
        <strain evidence="2">ATCC 16933</strain>
    </source>
</reference>
<dbReference type="InterPro" id="IPR036047">
    <property type="entry name" value="F-box-like_dom_sf"/>
</dbReference>
<dbReference type="OrthoDB" id="5295250at2759"/>
<protein>
    <recommendedName>
        <fullName evidence="1">F-box domain-containing protein</fullName>
    </recommendedName>
</protein>
<accession>A0A6A6P1M4</accession>
<organism evidence="2 3">
    <name type="scientific">Lineolata rhizophorae</name>
    <dbReference type="NCBI Taxonomy" id="578093"/>
    <lineage>
        <taxon>Eukaryota</taxon>
        <taxon>Fungi</taxon>
        <taxon>Dikarya</taxon>
        <taxon>Ascomycota</taxon>
        <taxon>Pezizomycotina</taxon>
        <taxon>Dothideomycetes</taxon>
        <taxon>Dothideomycetes incertae sedis</taxon>
        <taxon>Lineolatales</taxon>
        <taxon>Lineolataceae</taxon>
        <taxon>Lineolata</taxon>
    </lineage>
</organism>
<evidence type="ECO:0000259" key="1">
    <source>
        <dbReference type="PROSITE" id="PS50181"/>
    </source>
</evidence>
<dbReference type="Proteomes" id="UP000799766">
    <property type="component" value="Unassembled WGS sequence"/>
</dbReference>
<feature type="domain" description="F-box" evidence="1">
    <location>
        <begin position="58"/>
        <end position="104"/>
    </location>
</feature>
<dbReference type="Gene3D" id="1.20.1280.50">
    <property type="match status" value="1"/>
</dbReference>
<proteinExistence type="predicted"/>
<name>A0A6A6P1M4_9PEZI</name>